<dbReference type="GO" id="GO:0005743">
    <property type="term" value="C:mitochondrial inner membrane"/>
    <property type="evidence" value="ECO:0007669"/>
    <property type="project" value="UniProtKB-SubCell"/>
</dbReference>
<reference evidence="8 9" key="1">
    <citation type="submission" date="2023-03" db="EMBL/GenBank/DDBJ databases">
        <title>High-quality genome of Scylla paramamosain provides insights in environmental adaptation.</title>
        <authorList>
            <person name="Zhang L."/>
        </authorList>
    </citation>
    <scope>NUCLEOTIDE SEQUENCE [LARGE SCALE GENOMIC DNA]</scope>
    <source>
        <strain evidence="8">LZ_2023a</strain>
        <tissue evidence="8">Muscle</tissue>
    </source>
</reference>
<organism evidence="8 9">
    <name type="scientific">Scylla paramamosain</name>
    <name type="common">Mud crab</name>
    <dbReference type="NCBI Taxonomy" id="85552"/>
    <lineage>
        <taxon>Eukaryota</taxon>
        <taxon>Metazoa</taxon>
        <taxon>Ecdysozoa</taxon>
        <taxon>Arthropoda</taxon>
        <taxon>Crustacea</taxon>
        <taxon>Multicrustacea</taxon>
        <taxon>Malacostraca</taxon>
        <taxon>Eumalacostraca</taxon>
        <taxon>Eucarida</taxon>
        <taxon>Decapoda</taxon>
        <taxon>Pleocyemata</taxon>
        <taxon>Brachyura</taxon>
        <taxon>Eubrachyura</taxon>
        <taxon>Portunoidea</taxon>
        <taxon>Portunidae</taxon>
        <taxon>Portuninae</taxon>
        <taxon>Scylla</taxon>
    </lineage>
</organism>
<dbReference type="AlphaFoldDB" id="A0AAW0V185"/>
<feature type="compositionally biased region" description="Polar residues" evidence="7">
    <location>
        <begin position="1"/>
        <end position="12"/>
    </location>
</feature>
<dbReference type="GO" id="GO:0097193">
    <property type="term" value="P:intrinsic apoptotic signaling pathway"/>
    <property type="evidence" value="ECO:0007669"/>
    <property type="project" value="InterPro"/>
</dbReference>
<evidence type="ECO:0000313" key="9">
    <source>
        <dbReference type="Proteomes" id="UP001487740"/>
    </source>
</evidence>
<feature type="region of interest" description="Disordered" evidence="7">
    <location>
        <begin position="1"/>
        <end position="21"/>
    </location>
</feature>
<keyword evidence="3" id="KW-0999">Mitochondrion inner membrane</keyword>
<dbReference type="InterPro" id="IPR018796">
    <property type="entry name" value="COA8"/>
</dbReference>
<keyword evidence="6" id="KW-0472">Membrane</keyword>
<evidence type="ECO:0000256" key="2">
    <source>
        <dbReference type="ARBA" id="ARBA00005453"/>
    </source>
</evidence>
<comment type="similarity">
    <text evidence="2">Belongs to the COA8 family.</text>
</comment>
<comment type="caution">
    <text evidence="8">The sequence shown here is derived from an EMBL/GenBank/DDBJ whole genome shotgun (WGS) entry which is preliminary data.</text>
</comment>
<comment type="subcellular location">
    <subcellularLocation>
        <location evidence="1">Mitochondrion inner membrane</location>
        <topology evidence="1">Peripheral membrane protein</topology>
        <orientation evidence="1">Matrix side</orientation>
    </subcellularLocation>
</comment>
<keyword evidence="9" id="KW-1185">Reference proteome</keyword>
<dbReference type="PANTHER" id="PTHR31107:SF2">
    <property type="entry name" value="CYTOCHROME C OXIDASE ASSEMBLY FACTOR 8"/>
    <property type="match status" value="1"/>
</dbReference>
<evidence type="ECO:0000256" key="5">
    <source>
        <dbReference type="ARBA" id="ARBA00023128"/>
    </source>
</evidence>
<name>A0AAW0V185_SCYPA</name>
<keyword evidence="4" id="KW-0809">Transit peptide</keyword>
<protein>
    <submittedName>
        <fullName evidence="8">Uncharacterized protein</fullName>
    </submittedName>
</protein>
<evidence type="ECO:0000313" key="8">
    <source>
        <dbReference type="EMBL" id="KAK8405611.1"/>
    </source>
</evidence>
<gene>
    <name evidence="8" type="ORF">O3P69_001849</name>
</gene>
<evidence type="ECO:0000256" key="3">
    <source>
        <dbReference type="ARBA" id="ARBA00022792"/>
    </source>
</evidence>
<sequence>MQLSTTTALNSQKPKRKVKKHTTTITVPEEAKCDCIGPPHPLSNLRHTRFYVPPDETILERQYRKARQHTQEWNQAFWASHNANFKKMRQEFIQNNLRQKYGDSTGKQTLTSDEMSKFYKSFLDKHLDMHREYNKEWYKRNVKNLFLSARMTKLRGLNLASMSSLLQ</sequence>
<proteinExistence type="inferred from homology"/>
<dbReference type="PANTHER" id="PTHR31107">
    <property type="entry name" value="APOPTOGENIC PROTEIN 1, MITOCHONDRIAL"/>
    <property type="match status" value="1"/>
</dbReference>
<evidence type="ECO:0000256" key="1">
    <source>
        <dbReference type="ARBA" id="ARBA00004443"/>
    </source>
</evidence>
<dbReference type="EMBL" id="JARAKH010000003">
    <property type="protein sequence ID" value="KAK8405611.1"/>
    <property type="molecule type" value="Genomic_DNA"/>
</dbReference>
<evidence type="ECO:0000256" key="6">
    <source>
        <dbReference type="ARBA" id="ARBA00023136"/>
    </source>
</evidence>
<dbReference type="Proteomes" id="UP001487740">
    <property type="component" value="Unassembled WGS sequence"/>
</dbReference>
<evidence type="ECO:0000256" key="7">
    <source>
        <dbReference type="SAM" id="MobiDB-lite"/>
    </source>
</evidence>
<evidence type="ECO:0000256" key="4">
    <source>
        <dbReference type="ARBA" id="ARBA00022946"/>
    </source>
</evidence>
<accession>A0AAW0V185</accession>
<keyword evidence="5" id="KW-0496">Mitochondrion</keyword>
<dbReference type="Pfam" id="PF10231">
    <property type="entry name" value="COA8"/>
    <property type="match status" value="1"/>
</dbReference>